<feature type="transmembrane region" description="Helical" evidence="1">
    <location>
        <begin position="6"/>
        <end position="25"/>
    </location>
</feature>
<feature type="transmembrane region" description="Helical" evidence="1">
    <location>
        <begin position="32"/>
        <end position="52"/>
    </location>
</feature>
<keyword evidence="4" id="KW-1185">Reference proteome</keyword>
<dbReference type="GO" id="GO:0008233">
    <property type="term" value="F:peptidase activity"/>
    <property type="evidence" value="ECO:0007669"/>
    <property type="project" value="UniProtKB-KW"/>
</dbReference>
<feature type="transmembrane region" description="Helical" evidence="1">
    <location>
        <begin position="58"/>
        <end position="75"/>
    </location>
</feature>
<dbReference type="GO" id="GO:0006508">
    <property type="term" value="P:proteolysis"/>
    <property type="evidence" value="ECO:0007669"/>
    <property type="project" value="UniProtKB-KW"/>
</dbReference>
<name>A0ABS4K8E7_9CLOT</name>
<feature type="transmembrane region" description="Helical" evidence="1">
    <location>
        <begin position="111"/>
        <end position="133"/>
    </location>
</feature>
<comment type="caution">
    <text evidence="3">The sequence shown here is derived from an EMBL/GenBank/DDBJ whole genome shotgun (WGS) entry which is preliminary data.</text>
</comment>
<protein>
    <submittedName>
        <fullName evidence="3">Membrane protease YdiL (CAAX protease family)</fullName>
    </submittedName>
</protein>
<gene>
    <name evidence="3" type="ORF">J2Z44_003909</name>
</gene>
<reference evidence="3 4" key="1">
    <citation type="submission" date="2021-03" db="EMBL/GenBank/DDBJ databases">
        <title>Genomic Encyclopedia of Type Strains, Phase IV (KMG-IV): sequencing the most valuable type-strain genomes for metagenomic binning, comparative biology and taxonomic classification.</title>
        <authorList>
            <person name="Goeker M."/>
        </authorList>
    </citation>
    <scope>NUCLEOTIDE SEQUENCE [LARGE SCALE GENOMIC DNA]</scope>
    <source>
        <strain evidence="3 4">DSM 28650</strain>
    </source>
</reference>
<keyword evidence="1" id="KW-0812">Transmembrane</keyword>
<sequence length="199" mass="22748">MSWFFLIIGLTLTLWDIFFIAKTLQGNIIKRFVFILSGVTVIKVIYPSYMLITYKETLISLIIGLVFLITHLLIAKGIKLRFSDINVGIIKTCILIYFIELPAEELLYRGILLIPLINMTNPVIAIFISSVLFGALHIKTWNNKFVWIGSFLLAMTCAISVVISKSIWTAIIIHNLNDFGYLTLVNKRDIFTHRSANYK</sequence>
<feature type="domain" description="CAAX prenyl protease 2/Lysostaphin resistance protein A-like" evidence="2">
    <location>
        <begin position="92"/>
        <end position="179"/>
    </location>
</feature>
<evidence type="ECO:0000313" key="4">
    <source>
        <dbReference type="Proteomes" id="UP001519308"/>
    </source>
</evidence>
<feature type="transmembrane region" description="Helical" evidence="1">
    <location>
        <begin position="82"/>
        <end position="99"/>
    </location>
</feature>
<dbReference type="InterPro" id="IPR003675">
    <property type="entry name" value="Rce1/LyrA-like_dom"/>
</dbReference>
<keyword evidence="1" id="KW-0472">Membrane</keyword>
<keyword evidence="3" id="KW-0378">Hydrolase</keyword>
<evidence type="ECO:0000259" key="2">
    <source>
        <dbReference type="Pfam" id="PF02517"/>
    </source>
</evidence>
<organism evidence="3 4">
    <name type="scientific">Clostridium punense</name>
    <dbReference type="NCBI Taxonomy" id="1054297"/>
    <lineage>
        <taxon>Bacteria</taxon>
        <taxon>Bacillati</taxon>
        <taxon>Bacillota</taxon>
        <taxon>Clostridia</taxon>
        <taxon>Eubacteriales</taxon>
        <taxon>Clostridiaceae</taxon>
        <taxon>Clostridium</taxon>
    </lineage>
</organism>
<dbReference type="Pfam" id="PF02517">
    <property type="entry name" value="Rce1-like"/>
    <property type="match status" value="1"/>
</dbReference>
<evidence type="ECO:0000256" key="1">
    <source>
        <dbReference type="SAM" id="Phobius"/>
    </source>
</evidence>
<dbReference type="Proteomes" id="UP001519308">
    <property type="component" value="Unassembled WGS sequence"/>
</dbReference>
<dbReference type="RefSeq" id="WP_021284710.1">
    <property type="nucleotide sequence ID" value="NZ_JAGGLL010000047.1"/>
</dbReference>
<proteinExistence type="predicted"/>
<accession>A0ABS4K8E7</accession>
<keyword evidence="1" id="KW-1133">Transmembrane helix</keyword>
<feature type="transmembrane region" description="Helical" evidence="1">
    <location>
        <begin position="145"/>
        <end position="173"/>
    </location>
</feature>
<evidence type="ECO:0000313" key="3">
    <source>
        <dbReference type="EMBL" id="MBP2024059.1"/>
    </source>
</evidence>
<dbReference type="EMBL" id="JAGGLL010000047">
    <property type="protein sequence ID" value="MBP2024059.1"/>
    <property type="molecule type" value="Genomic_DNA"/>
</dbReference>
<keyword evidence="3" id="KW-0645">Protease</keyword>